<dbReference type="InterPro" id="IPR015424">
    <property type="entry name" value="PyrdxlP-dep_Trfase"/>
</dbReference>
<dbReference type="InterPro" id="IPR015421">
    <property type="entry name" value="PyrdxlP-dep_Trfase_major"/>
</dbReference>
<evidence type="ECO:0000313" key="8">
    <source>
        <dbReference type="Proteomes" id="UP000706333"/>
    </source>
</evidence>
<dbReference type="GO" id="GO:0009102">
    <property type="term" value="P:biotin biosynthetic process"/>
    <property type="evidence" value="ECO:0007669"/>
    <property type="project" value="TreeGrafter"/>
</dbReference>
<dbReference type="GO" id="GO:0004015">
    <property type="term" value="F:adenosylmethionine-8-amino-7-oxononanoate transaminase activity"/>
    <property type="evidence" value="ECO:0007669"/>
    <property type="project" value="TreeGrafter"/>
</dbReference>
<dbReference type="InterPro" id="IPR049704">
    <property type="entry name" value="Aminotrans_3_PPA_site"/>
</dbReference>
<gene>
    <name evidence="7" type="ORF">CCR87_11960</name>
</gene>
<dbReference type="Proteomes" id="UP000706333">
    <property type="component" value="Unassembled WGS sequence"/>
</dbReference>
<dbReference type="PIRSF" id="PIRSF000521">
    <property type="entry name" value="Transaminase_4ab_Lys_Orn"/>
    <property type="match status" value="1"/>
</dbReference>
<keyword evidence="5 6" id="KW-0663">Pyridoxal phosphate</keyword>
<reference evidence="7" key="1">
    <citation type="submission" date="2017-05" db="EMBL/GenBank/DDBJ databases">
        <authorList>
            <person name="Imhoff J.F."/>
            <person name="Rahn T."/>
            <person name="Kuenzel S."/>
            <person name="Neulinger S.C."/>
        </authorList>
    </citation>
    <scope>NUCLEOTIDE SEQUENCE</scope>
    <source>
        <strain evidence="7">LMG 28126</strain>
    </source>
</reference>
<dbReference type="PROSITE" id="PS00600">
    <property type="entry name" value="AA_TRANSFER_CLASS_3"/>
    <property type="match status" value="1"/>
</dbReference>
<dbReference type="GO" id="GO:0030170">
    <property type="term" value="F:pyridoxal phosphate binding"/>
    <property type="evidence" value="ECO:0007669"/>
    <property type="project" value="InterPro"/>
</dbReference>
<evidence type="ECO:0000256" key="6">
    <source>
        <dbReference type="RuleBase" id="RU003560"/>
    </source>
</evidence>
<dbReference type="FunFam" id="3.40.640.10:FF:000014">
    <property type="entry name" value="Adenosylmethionine-8-amino-7-oxononanoate aminotransferase, probable"/>
    <property type="match status" value="1"/>
</dbReference>
<dbReference type="SUPFAM" id="SSF53383">
    <property type="entry name" value="PLP-dependent transferases"/>
    <property type="match status" value="1"/>
</dbReference>
<proteinExistence type="inferred from homology"/>
<dbReference type="EMBL" id="NHSD01000285">
    <property type="protein sequence ID" value="MBK5928032.1"/>
    <property type="molecule type" value="Genomic_DNA"/>
</dbReference>
<dbReference type="InterPro" id="IPR015422">
    <property type="entry name" value="PyrdxlP-dep_Trfase_small"/>
</dbReference>
<evidence type="ECO:0000313" key="7">
    <source>
        <dbReference type="EMBL" id="MBK5928032.1"/>
    </source>
</evidence>
<protein>
    <submittedName>
        <fullName evidence="7">Aspartate aminotransferase family protein</fullName>
    </submittedName>
</protein>
<evidence type="ECO:0000256" key="2">
    <source>
        <dbReference type="ARBA" id="ARBA00008954"/>
    </source>
</evidence>
<keyword evidence="3 7" id="KW-0032">Aminotransferase</keyword>
<organism evidence="7 8">
    <name type="scientific">Rhodobaculum claviforme</name>
    <dbReference type="NCBI Taxonomy" id="1549854"/>
    <lineage>
        <taxon>Bacteria</taxon>
        <taxon>Pseudomonadati</taxon>
        <taxon>Pseudomonadota</taxon>
        <taxon>Alphaproteobacteria</taxon>
        <taxon>Rhodobacterales</taxon>
        <taxon>Paracoccaceae</taxon>
        <taxon>Rhodobaculum</taxon>
    </lineage>
</organism>
<comment type="similarity">
    <text evidence="2 6">Belongs to the class-III pyridoxal-phosphate-dependent aminotransferase family.</text>
</comment>
<dbReference type="Gene3D" id="3.40.640.10">
    <property type="entry name" value="Type I PLP-dependent aspartate aminotransferase-like (Major domain)"/>
    <property type="match status" value="1"/>
</dbReference>
<dbReference type="Pfam" id="PF00202">
    <property type="entry name" value="Aminotran_3"/>
    <property type="match status" value="1"/>
</dbReference>
<evidence type="ECO:0000256" key="4">
    <source>
        <dbReference type="ARBA" id="ARBA00022679"/>
    </source>
</evidence>
<name>A0A934TMR5_9RHOB</name>
<comment type="caution">
    <text evidence="7">The sequence shown here is derived from an EMBL/GenBank/DDBJ whole genome shotgun (WGS) entry which is preliminary data.</text>
</comment>
<dbReference type="CDD" id="cd00610">
    <property type="entry name" value="OAT_like"/>
    <property type="match status" value="1"/>
</dbReference>
<evidence type="ECO:0000256" key="5">
    <source>
        <dbReference type="ARBA" id="ARBA00022898"/>
    </source>
</evidence>
<accession>A0A934TMR5</accession>
<comment type="cofactor">
    <cofactor evidence="1">
        <name>pyridoxal 5'-phosphate</name>
        <dbReference type="ChEBI" id="CHEBI:597326"/>
    </cofactor>
</comment>
<evidence type="ECO:0000256" key="3">
    <source>
        <dbReference type="ARBA" id="ARBA00022576"/>
    </source>
</evidence>
<dbReference type="RefSeq" id="WP_201157783.1">
    <property type="nucleotide sequence ID" value="NZ_NHSD01000285.1"/>
</dbReference>
<dbReference type="PANTHER" id="PTHR42684">
    <property type="entry name" value="ADENOSYLMETHIONINE-8-AMINO-7-OXONONANOATE AMINOTRANSFERASE"/>
    <property type="match status" value="1"/>
</dbReference>
<dbReference type="InterPro" id="IPR005814">
    <property type="entry name" value="Aminotrans_3"/>
</dbReference>
<keyword evidence="8" id="KW-1185">Reference proteome</keyword>
<dbReference type="AlphaFoldDB" id="A0A934TMR5"/>
<evidence type="ECO:0000256" key="1">
    <source>
        <dbReference type="ARBA" id="ARBA00001933"/>
    </source>
</evidence>
<dbReference type="NCBIfam" id="NF004767">
    <property type="entry name" value="PRK06105.1"/>
    <property type="match status" value="1"/>
</dbReference>
<reference evidence="7" key="2">
    <citation type="journal article" date="2020" name="Microorganisms">
        <title>Osmotic Adaptation and Compatible Solute Biosynthesis of Phototrophic Bacteria as Revealed from Genome Analyses.</title>
        <authorList>
            <person name="Imhoff J.F."/>
            <person name="Rahn T."/>
            <person name="Kunzel S."/>
            <person name="Keller A."/>
            <person name="Neulinger S.C."/>
        </authorList>
    </citation>
    <scope>NUCLEOTIDE SEQUENCE</scope>
    <source>
        <strain evidence="7">LMG 28126</strain>
    </source>
</reference>
<dbReference type="PANTHER" id="PTHR42684:SF3">
    <property type="entry name" value="ADENOSYLMETHIONINE-8-AMINO-7-OXONONANOATE AMINOTRANSFERASE"/>
    <property type="match status" value="1"/>
</dbReference>
<sequence>MDTLPNSPEARDIEYHMHPYTNARRHQEVGPMVLDRGEGVHVFDSAGNRYIEAMAGLWSVAVGFSEERLVEAAVQQMRKLPYSHSFAHRSHGPAIDLAEKLIQMAPVPMSKVFFTNSGSEANDTVMKLLWYRSNAMGQPQRKKIISRLRGYHGITIASGSLTGLPYNHKSFDLPLPGVLHVGCPHFWREGQEGESEEAFATRLAAELEETIQREGPDTIAAFIGEPVMGAGGVVVPPKGYWEKIQAVLKRHDIPLIADEVICGFGRTGRMFGSELYGIEPDIMVMSKQMTSSYLPMAAVMMNARIFEPIADETHRIGTFGHGFTASGHPVAAAVSMENIRIIEERGLVEQAARVGAHMQARLRALSDMTPVGEVRGVGMIAAVELVGDPVTKAPHGKPGTLGAALQAAMQDEGILVRALGDTVAVCPPLITTETQADEIVDAFHRAIPRVAAHMAQG</sequence>
<keyword evidence="4" id="KW-0808">Transferase</keyword>
<dbReference type="GO" id="GO:0009448">
    <property type="term" value="P:gamma-aminobutyric acid metabolic process"/>
    <property type="evidence" value="ECO:0007669"/>
    <property type="project" value="TreeGrafter"/>
</dbReference>
<dbReference type="Gene3D" id="3.90.1150.10">
    <property type="entry name" value="Aspartate Aminotransferase, domain 1"/>
    <property type="match status" value="1"/>
</dbReference>